<name>A0A345SXK6_9ACTN</name>
<evidence type="ECO:0000256" key="1">
    <source>
        <dbReference type="SAM" id="Phobius"/>
    </source>
</evidence>
<keyword evidence="1" id="KW-1133">Transmembrane helix</keyword>
<reference evidence="3" key="1">
    <citation type="submission" date="2018-07" db="EMBL/GenBank/DDBJ databases">
        <title>Streptacidiphilus bronchialis DSM 106435 chromosome.</title>
        <authorList>
            <person name="Batra D."/>
            <person name="Gulvik C.A."/>
        </authorList>
    </citation>
    <scope>NUCLEOTIDE SEQUENCE [LARGE SCALE GENOMIC DNA]</scope>
    <source>
        <strain evidence="3">DSM 106435</strain>
    </source>
</reference>
<evidence type="ECO:0008006" key="4">
    <source>
        <dbReference type="Google" id="ProtNLM"/>
    </source>
</evidence>
<evidence type="ECO:0000313" key="3">
    <source>
        <dbReference type="Proteomes" id="UP000249340"/>
    </source>
</evidence>
<feature type="transmembrane region" description="Helical" evidence="1">
    <location>
        <begin position="326"/>
        <end position="352"/>
    </location>
</feature>
<feature type="transmembrane region" description="Helical" evidence="1">
    <location>
        <begin position="151"/>
        <end position="174"/>
    </location>
</feature>
<organism evidence="2 3">
    <name type="scientific">Peterkaempfera bronchialis</name>
    <dbReference type="NCBI Taxonomy" id="2126346"/>
    <lineage>
        <taxon>Bacteria</taxon>
        <taxon>Bacillati</taxon>
        <taxon>Actinomycetota</taxon>
        <taxon>Actinomycetes</taxon>
        <taxon>Kitasatosporales</taxon>
        <taxon>Streptomycetaceae</taxon>
        <taxon>Peterkaempfera</taxon>
    </lineage>
</organism>
<evidence type="ECO:0000313" key="2">
    <source>
        <dbReference type="EMBL" id="AXI78461.1"/>
    </source>
</evidence>
<gene>
    <name evidence="2" type="ORF">C7M71_014500</name>
</gene>
<keyword evidence="1" id="KW-0812">Transmembrane</keyword>
<feature type="transmembrane region" description="Helical" evidence="1">
    <location>
        <begin position="111"/>
        <end position="131"/>
    </location>
</feature>
<proteinExistence type="predicted"/>
<sequence>MPEQTASQSTGKPILFHPLVYLEDGDGVTIGRADIDSYAIFPPDGAQLVRWLEAGATADEAARRYRDTYGESADVEDVLAALEELGFTRTEDEAPTETAPLRWQRLGRAMFSPYAWFCYAALMLTAVVLTVRSPSLLPRSHDLVFSSYYSLVNLTLLVAVTPLIALHEIFHALAGRRLGIRSRVSMSYRFYFLVVETALDGLVAVPRRKRYLPILAGMLADVLVLCALVVLADLLGGAGNHPSLAGRVCLGVAFATFTRLLWQFFFYLRTDIYVLITTVLGSVDLHSVALRTLRNHANRLLGRRDRVVDLSTAHPVDLKAARWYSWLVLVGYTISLSTTLFALLPVFVHMFLSSVARFTSGEASSLRLLDSVAFLILLLTQTLLPLWIALRDRARRRAQFTHVTT</sequence>
<accession>A0A345SXK6</accession>
<keyword evidence="1" id="KW-0472">Membrane</keyword>
<feature type="transmembrane region" description="Helical" evidence="1">
    <location>
        <begin position="372"/>
        <end position="390"/>
    </location>
</feature>
<dbReference type="AlphaFoldDB" id="A0A345SXK6"/>
<feature type="transmembrane region" description="Helical" evidence="1">
    <location>
        <begin position="244"/>
        <end position="266"/>
    </location>
</feature>
<protein>
    <recommendedName>
        <fullName evidence="4">PqqD family protein</fullName>
    </recommendedName>
</protein>
<dbReference type="KEGG" id="stri:C7M71_014500"/>
<dbReference type="Proteomes" id="UP000249340">
    <property type="component" value="Chromosome"/>
</dbReference>
<dbReference type="EMBL" id="CP031264">
    <property type="protein sequence ID" value="AXI78461.1"/>
    <property type="molecule type" value="Genomic_DNA"/>
</dbReference>
<keyword evidence="3" id="KW-1185">Reference proteome</keyword>
<dbReference type="RefSeq" id="WP_111489819.1">
    <property type="nucleotide sequence ID" value="NZ_CP031264.1"/>
</dbReference>
<feature type="transmembrane region" description="Helical" evidence="1">
    <location>
        <begin position="211"/>
        <end position="232"/>
    </location>
</feature>
<dbReference type="OrthoDB" id="4515621at2"/>